<dbReference type="EMBL" id="JARJLG010000060">
    <property type="protein sequence ID" value="KAJ7756869.1"/>
    <property type="molecule type" value="Genomic_DNA"/>
</dbReference>
<keyword evidence="2" id="KW-0812">Transmembrane</keyword>
<evidence type="ECO:0000313" key="3">
    <source>
        <dbReference type="EMBL" id="KAJ7756869.1"/>
    </source>
</evidence>
<evidence type="ECO:0000256" key="1">
    <source>
        <dbReference type="SAM" id="MobiDB-lite"/>
    </source>
</evidence>
<proteinExistence type="predicted"/>
<keyword evidence="2" id="KW-1133">Transmembrane helix</keyword>
<keyword evidence="2" id="KW-0472">Membrane</keyword>
<organism evidence="3 4">
    <name type="scientific">Mycena maculata</name>
    <dbReference type="NCBI Taxonomy" id="230809"/>
    <lineage>
        <taxon>Eukaryota</taxon>
        <taxon>Fungi</taxon>
        <taxon>Dikarya</taxon>
        <taxon>Basidiomycota</taxon>
        <taxon>Agaricomycotina</taxon>
        <taxon>Agaricomycetes</taxon>
        <taxon>Agaricomycetidae</taxon>
        <taxon>Agaricales</taxon>
        <taxon>Marasmiineae</taxon>
        <taxon>Mycenaceae</taxon>
        <taxon>Mycena</taxon>
    </lineage>
</organism>
<dbReference type="AlphaFoldDB" id="A0AAD7J4N7"/>
<keyword evidence="4" id="KW-1185">Reference proteome</keyword>
<sequence length="213" mass="21980">MSFLSSSAKSESGFFAPSHTPLHPHNSDMNTAGERRPASRRSQRAIPSPFKAAAILAAFLPIPPILSIIYLVCGHAILRAAHSSHYNVVPLMSSVRAAAAGGAILALPLAVLLYLLLFPTKPPNPEDFFDDDEDTGELLTYGTYVACAALALTLGAISGALGTVCLPASSMISAGQAAAAGIVGGAVLWGGLAIVAGMSFLVWLDHCQPKADS</sequence>
<feature type="region of interest" description="Disordered" evidence="1">
    <location>
        <begin position="1"/>
        <end position="43"/>
    </location>
</feature>
<reference evidence="3" key="1">
    <citation type="submission" date="2023-03" db="EMBL/GenBank/DDBJ databases">
        <title>Massive genome expansion in bonnet fungi (Mycena s.s.) driven by repeated elements and novel gene families across ecological guilds.</title>
        <authorList>
            <consortium name="Lawrence Berkeley National Laboratory"/>
            <person name="Harder C.B."/>
            <person name="Miyauchi S."/>
            <person name="Viragh M."/>
            <person name="Kuo A."/>
            <person name="Thoen E."/>
            <person name="Andreopoulos B."/>
            <person name="Lu D."/>
            <person name="Skrede I."/>
            <person name="Drula E."/>
            <person name="Henrissat B."/>
            <person name="Morin E."/>
            <person name="Kohler A."/>
            <person name="Barry K."/>
            <person name="LaButti K."/>
            <person name="Morin E."/>
            <person name="Salamov A."/>
            <person name="Lipzen A."/>
            <person name="Mereny Z."/>
            <person name="Hegedus B."/>
            <person name="Baldrian P."/>
            <person name="Stursova M."/>
            <person name="Weitz H."/>
            <person name="Taylor A."/>
            <person name="Grigoriev I.V."/>
            <person name="Nagy L.G."/>
            <person name="Martin F."/>
            <person name="Kauserud H."/>
        </authorList>
    </citation>
    <scope>NUCLEOTIDE SEQUENCE</scope>
    <source>
        <strain evidence="3">CBHHK188m</strain>
    </source>
</reference>
<protein>
    <submittedName>
        <fullName evidence="3">Uncharacterized protein</fullName>
    </submittedName>
</protein>
<feature type="transmembrane region" description="Helical" evidence="2">
    <location>
        <begin position="178"/>
        <end position="204"/>
    </location>
</feature>
<feature type="transmembrane region" description="Helical" evidence="2">
    <location>
        <begin position="138"/>
        <end position="166"/>
    </location>
</feature>
<name>A0AAD7J4N7_9AGAR</name>
<feature type="transmembrane region" description="Helical" evidence="2">
    <location>
        <begin position="98"/>
        <end position="118"/>
    </location>
</feature>
<comment type="caution">
    <text evidence="3">The sequence shown here is derived from an EMBL/GenBank/DDBJ whole genome shotgun (WGS) entry which is preliminary data.</text>
</comment>
<evidence type="ECO:0000313" key="4">
    <source>
        <dbReference type="Proteomes" id="UP001215280"/>
    </source>
</evidence>
<dbReference type="Proteomes" id="UP001215280">
    <property type="component" value="Unassembled WGS sequence"/>
</dbReference>
<feature type="compositionally biased region" description="Polar residues" evidence="1">
    <location>
        <begin position="1"/>
        <end position="10"/>
    </location>
</feature>
<accession>A0AAD7J4N7</accession>
<gene>
    <name evidence="3" type="ORF">DFH07DRAFT_959005</name>
</gene>
<evidence type="ECO:0000256" key="2">
    <source>
        <dbReference type="SAM" id="Phobius"/>
    </source>
</evidence>
<feature type="transmembrane region" description="Helical" evidence="2">
    <location>
        <begin position="52"/>
        <end position="78"/>
    </location>
</feature>